<dbReference type="AlphaFoldDB" id="A0AAV4FX39"/>
<dbReference type="Proteomes" id="UP000762676">
    <property type="component" value="Unassembled WGS sequence"/>
</dbReference>
<gene>
    <name evidence="2" type="ORF">ElyMa_002249000</name>
</gene>
<evidence type="ECO:0008006" key="4">
    <source>
        <dbReference type="Google" id="ProtNLM"/>
    </source>
</evidence>
<comment type="caution">
    <text evidence="2">The sequence shown here is derived from an EMBL/GenBank/DDBJ whole genome shotgun (WGS) entry which is preliminary data.</text>
</comment>
<sequence>MWKHNDTTKWLLGKSKQERSRRMNSALKNRKELRQKYLEAVKRVNDEIKARSLETNNKMKAKELKEAAIKITILDSSIADGGVCTTREQLELFQNKSIDAL</sequence>
<keyword evidence="3" id="KW-1185">Reference proteome</keyword>
<evidence type="ECO:0000313" key="2">
    <source>
        <dbReference type="EMBL" id="GFR77893.1"/>
    </source>
</evidence>
<name>A0AAV4FX39_9GAST</name>
<proteinExistence type="predicted"/>
<accession>A0AAV4FX39</accession>
<evidence type="ECO:0000313" key="3">
    <source>
        <dbReference type="Proteomes" id="UP000762676"/>
    </source>
</evidence>
<dbReference type="EMBL" id="BMAT01004668">
    <property type="protein sequence ID" value="GFR77893.1"/>
    <property type="molecule type" value="Genomic_DNA"/>
</dbReference>
<protein>
    <recommendedName>
        <fullName evidence="4">BZIP domain-containing protein</fullName>
    </recommendedName>
</protein>
<evidence type="ECO:0000256" key="1">
    <source>
        <dbReference type="SAM" id="MobiDB-lite"/>
    </source>
</evidence>
<organism evidence="2 3">
    <name type="scientific">Elysia marginata</name>
    <dbReference type="NCBI Taxonomy" id="1093978"/>
    <lineage>
        <taxon>Eukaryota</taxon>
        <taxon>Metazoa</taxon>
        <taxon>Spiralia</taxon>
        <taxon>Lophotrochozoa</taxon>
        <taxon>Mollusca</taxon>
        <taxon>Gastropoda</taxon>
        <taxon>Heterobranchia</taxon>
        <taxon>Euthyneura</taxon>
        <taxon>Panpulmonata</taxon>
        <taxon>Sacoglossa</taxon>
        <taxon>Placobranchoidea</taxon>
        <taxon>Plakobranchidae</taxon>
        <taxon>Elysia</taxon>
    </lineage>
</organism>
<feature type="region of interest" description="Disordered" evidence="1">
    <location>
        <begin position="1"/>
        <end position="21"/>
    </location>
</feature>
<reference evidence="2 3" key="1">
    <citation type="journal article" date="2021" name="Elife">
        <title>Chloroplast acquisition without the gene transfer in kleptoplastic sea slugs, Plakobranchus ocellatus.</title>
        <authorList>
            <person name="Maeda T."/>
            <person name="Takahashi S."/>
            <person name="Yoshida T."/>
            <person name="Shimamura S."/>
            <person name="Takaki Y."/>
            <person name="Nagai Y."/>
            <person name="Toyoda A."/>
            <person name="Suzuki Y."/>
            <person name="Arimoto A."/>
            <person name="Ishii H."/>
            <person name="Satoh N."/>
            <person name="Nishiyama T."/>
            <person name="Hasebe M."/>
            <person name="Maruyama T."/>
            <person name="Minagawa J."/>
            <person name="Obokata J."/>
            <person name="Shigenobu S."/>
        </authorList>
    </citation>
    <scope>NUCLEOTIDE SEQUENCE [LARGE SCALE GENOMIC DNA]</scope>
</reference>